<dbReference type="AlphaFoldDB" id="X7YPJ2"/>
<accession>X7YPJ2</accession>
<comment type="caution">
    <text evidence="2">The sequence shown here is derived from an EMBL/GenBank/DDBJ whole genome shotgun (WGS) entry which is preliminary data.</text>
</comment>
<organism evidence="2">
    <name type="scientific">Mycobacterium xenopi 4042</name>
    <dbReference type="NCBI Taxonomy" id="1299334"/>
    <lineage>
        <taxon>Bacteria</taxon>
        <taxon>Bacillati</taxon>
        <taxon>Actinomycetota</taxon>
        <taxon>Actinomycetes</taxon>
        <taxon>Mycobacteriales</taxon>
        <taxon>Mycobacteriaceae</taxon>
        <taxon>Mycobacterium</taxon>
    </lineage>
</organism>
<evidence type="ECO:0000256" key="1">
    <source>
        <dbReference type="SAM" id="MobiDB-lite"/>
    </source>
</evidence>
<reference evidence="2" key="1">
    <citation type="submission" date="2014-01" db="EMBL/GenBank/DDBJ databases">
        <authorList>
            <person name="Brown-Elliot B."/>
            <person name="Wallace R."/>
            <person name="Lenaerts A."/>
            <person name="Ordway D."/>
            <person name="DeGroote M.A."/>
            <person name="Parker T."/>
            <person name="Sizemore C."/>
            <person name="Tallon L.J."/>
            <person name="Sadzewicz L.K."/>
            <person name="Sengamalay N."/>
            <person name="Fraser C.M."/>
            <person name="Hine E."/>
            <person name="Shefchek K.A."/>
            <person name="Das S.P."/>
            <person name="Tettelin H."/>
        </authorList>
    </citation>
    <scope>NUCLEOTIDE SEQUENCE [LARGE SCALE GENOMIC DNA]</scope>
    <source>
        <strain evidence="2">4042</strain>
    </source>
</reference>
<sequence>MGRDPARRAARGSPKIVGVVADTADSKPAHSDEEVPNR</sequence>
<protein>
    <submittedName>
        <fullName evidence="2">Uncharacterized protein</fullName>
    </submittedName>
</protein>
<evidence type="ECO:0000313" key="2">
    <source>
        <dbReference type="EMBL" id="EUA08706.1"/>
    </source>
</evidence>
<proteinExistence type="predicted"/>
<dbReference type="EMBL" id="JAOB01000090">
    <property type="protein sequence ID" value="EUA08706.1"/>
    <property type="molecule type" value="Genomic_DNA"/>
</dbReference>
<gene>
    <name evidence="2" type="ORF">I553_9762</name>
</gene>
<feature type="compositionally biased region" description="Basic and acidic residues" evidence="1">
    <location>
        <begin position="24"/>
        <end position="38"/>
    </location>
</feature>
<dbReference type="PATRIC" id="fig|1299334.3.peg.9255"/>
<name>X7YPJ2_MYCXE</name>
<feature type="region of interest" description="Disordered" evidence="1">
    <location>
        <begin position="1"/>
        <end position="38"/>
    </location>
</feature>